<sequence>MVGALGVGAALVGAAIIFDTDEDHDDVVQKTVDNLEPEVPENGSLYADHLDDGYPNPRGAFTNVDNAPEDHIPDVVVTSGLKSNLIIEVETGDSIKDSSSAAKSQIEDFSIPSYKRVLVVPGADFDAVHVDEFEEHLDEEIDGEFYFATPDGVTDLL</sequence>
<name>A0ABT4Z840_HALEZ</name>
<protein>
    <submittedName>
        <fullName evidence="1">Uncharacterized protein</fullName>
    </submittedName>
</protein>
<proteinExistence type="predicted"/>
<dbReference type="EMBL" id="JAQLUK010000073">
    <property type="protein sequence ID" value="MDB2294247.1"/>
    <property type="molecule type" value="Genomic_DNA"/>
</dbReference>
<reference evidence="1 2" key="1">
    <citation type="submission" date="2023-01" db="EMBL/GenBank/DDBJ databases">
        <title>Halorubrum ezzemoulense from Santa Pola, Spain.</title>
        <authorList>
            <person name="Feng Y."/>
            <person name="Louyakis A.S."/>
            <person name="Gogarten J.P."/>
        </authorList>
    </citation>
    <scope>NUCLEOTIDE SEQUENCE [LARGE SCALE GENOMIC DNA]</scope>
    <source>
        <strain evidence="1 2">AMM015</strain>
    </source>
</reference>
<keyword evidence="2" id="KW-1185">Reference proteome</keyword>
<comment type="caution">
    <text evidence="1">The sequence shown here is derived from an EMBL/GenBank/DDBJ whole genome shotgun (WGS) entry which is preliminary data.</text>
</comment>
<dbReference type="RefSeq" id="WP_271904103.1">
    <property type="nucleotide sequence ID" value="NZ_JAQLTZ010000006.1"/>
</dbReference>
<gene>
    <name evidence="1" type="ORF">PM085_18715</name>
</gene>
<dbReference type="Proteomes" id="UP001210528">
    <property type="component" value="Unassembled WGS sequence"/>
</dbReference>
<organism evidence="1 2">
    <name type="scientific">Halorubrum ezzemoulense</name>
    <name type="common">Halorubrum chaoviator</name>
    <dbReference type="NCBI Taxonomy" id="337243"/>
    <lineage>
        <taxon>Archaea</taxon>
        <taxon>Methanobacteriati</taxon>
        <taxon>Methanobacteriota</taxon>
        <taxon>Stenosarchaea group</taxon>
        <taxon>Halobacteria</taxon>
        <taxon>Halobacteriales</taxon>
        <taxon>Haloferacaceae</taxon>
        <taxon>Halorubrum</taxon>
    </lineage>
</organism>
<evidence type="ECO:0000313" key="2">
    <source>
        <dbReference type="Proteomes" id="UP001210528"/>
    </source>
</evidence>
<accession>A0ABT4Z840</accession>
<evidence type="ECO:0000313" key="1">
    <source>
        <dbReference type="EMBL" id="MDB2294247.1"/>
    </source>
</evidence>